<keyword evidence="1" id="KW-0472">Membrane</keyword>
<sequence length="168" mass="18488">MSRKAALFRIGRDERGATAIEFAFVAPVMFFALMSLLEIGMLGMMSSGLDNAVVETSRLLRTGRDEGATSADAFEIQICERIGGRYASCRDRVTVGVQRFTRFSDANAVAADQPDGQFNRGQAGDIIVVKVNYRWPLMTPFLATAYGREGPMEVTLGSRVAFKNEPYE</sequence>
<keyword evidence="4" id="KW-1185">Reference proteome</keyword>
<proteinExistence type="predicted"/>
<evidence type="ECO:0000313" key="4">
    <source>
        <dbReference type="Proteomes" id="UP000249524"/>
    </source>
</evidence>
<comment type="caution">
    <text evidence="3">The sequence shown here is derived from an EMBL/GenBank/DDBJ whole genome shotgun (WGS) entry which is preliminary data.</text>
</comment>
<dbReference type="Pfam" id="PF07811">
    <property type="entry name" value="TadE"/>
    <property type="match status" value="1"/>
</dbReference>
<protein>
    <recommendedName>
        <fullName evidence="2">TadE-like domain-containing protein</fullName>
    </recommendedName>
</protein>
<evidence type="ECO:0000259" key="2">
    <source>
        <dbReference type="Pfam" id="PF07811"/>
    </source>
</evidence>
<dbReference type="OrthoDB" id="7990385at2"/>
<dbReference type="AlphaFoldDB" id="A0A328BUZ2"/>
<feature type="domain" description="TadE-like" evidence="2">
    <location>
        <begin position="16"/>
        <end position="58"/>
    </location>
</feature>
<evidence type="ECO:0000313" key="3">
    <source>
        <dbReference type="EMBL" id="RAK68868.1"/>
    </source>
</evidence>
<organism evidence="3 4">
    <name type="scientific">Phenylobacterium kunshanense</name>
    <dbReference type="NCBI Taxonomy" id="1445034"/>
    <lineage>
        <taxon>Bacteria</taxon>
        <taxon>Pseudomonadati</taxon>
        <taxon>Pseudomonadota</taxon>
        <taxon>Alphaproteobacteria</taxon>
        <taxon>Caulobacterales</taxon>
        <taxon>Caulobacteraceae</taxon>
        <taxon>Phenylobacterium</taxon>
    </lineage>
</organism>
<gene>
    <name evidence="3" type="ORF">DJ019_02310</name>
</gene>
<dbReference type="EMBL" id="QFYS01000001">
    <property type="protein sequence ID" value="RAK68868.1"/>
    <property type="molecule type" value="Genomic_DNA"/>
</dbReference>
<dbReference type="InterPro" id="IPR012495">
    <property type="entry name" value="TadE-like_dom"/>
</dbReference>
<keyword evidence="1" id="KW-1133">Transmembrane helix</keyword>
<keyword evidence="1" id="KW-0812">Transmembrane</keyword>
<feature type="transmembrane region" description="Helical" evidence="1">
    <location>
        <begin position="20"/>
        <end position="45"/>
    </location>
</feature>
<dbReference type="RefSeq" id="WP_111274360.1">
    <property type="nucleotide sequence ID" value="NZ_QFYS01000001.1"/>
</dbReference>
<evidence type="ECO:0000256" key="1">
    <source>
        <dbReference type="SAM" id="Phobius"/>
    </source>
</evidence>
<dbReference type="Proteomes" id="UP000249524">
    <property type="component" value="Unassembled WGS sequence"/>
</dbReference>
<accession>A0A328BUZ2</accession>
<reference evidence="3 4" key="1">
    <citation type="submission" date="2018-05" db="EMBL/GenBank/DDBJ databases">
        <authorList>
            <person name="Lanie J.A."/>
            <person name="Ng W.-L."/>
            <person name="Kazmierczak K.M."/>
            <person name="Andrzejewski T.M."/>
            <person name="Davidsen T.M."/>
            <person name="Wayne K.J."/>
            <person name="Tettelin H."/>
            <person name="Glass J.I."/>
            <person name="Rusch D."/>
            <person name="Podicherti R."/>
            <person name="Tsui H.-C.T."/>
            <person name="Winkler M.E."/>
        </authorList>
    </citation>
    <scope>NUCLEOTIDE SEQUENCE [LARGE SCALE GENOMIC DNA]</scope>
    <source>
        <strain evidence="3 4">BUT-10</strain>
    </source>
</reference>
<name>A0A328BUZ2_9CAUL</name>